<protein>
    <submittedName>
        <fullName evidence="8">MFS transporter</fullName>
    </submittedName>
</protein>
<feature type="transmembrane region" description="Helical" evidence="6">
    <location>
        <begin position="362"/>
        <end position="383"/>
    </location>
</feature>
<feature type="transmembrane region" description="Helical" evidence="6">
    <location>
        <begin position="12"/>
        <end position="34"/>
    </location>
</feature>
<dbReference type="InterPro" id="IPR011701">
    <property type="entry name" value="MFS"/>
</dbReference>
<evidence type="ECO:0000256" key="3">
    <source>
        <dbReference type="ARBA" id="ARBA00022989"/>
    </source>
</evidence>
<name>A0ABN2B9G5_9ACTN</name>
<dbReference type="EMBL" id="BAAAQD010000013">
    <property type="protein sequence ID" value="GAA1535638.1"/>
    <property type="molecule type" value="Genomic_DNA"/>
</dbReference>
<dbReference type="SUPFAM" id="SSF103473">
    <property type="entry name" value="MFS general substrate transporter"/>
    <property type="match status" value="1"/>
</dbReference>
<feature type="region of interest" description="Disordered" evidence="5">
    <location>
        <begin position="193"/>
        <end position="225"/>
    </location>
</feature>
<feature type="transmembrane region" description="Helical" evidence="6">
    <location>
        <begin position="46"/>
        <end position="69"/>
    </location>
</feature>
<feature type="transmembrane region" description="Helical" evidence="6">
    <location>
        <begin position="303"/>
        <end position="322"/>
    </location>
</feature>
<dbReference type="InterPro" id="IPR020846">
    <property type="entry name" value="MFS_dom"/>
</dbReference>
<dbReference type="PANTHER" id="PTHR23531:SF1">
    <property type="entry name" value="QUINOLENE RESISTANCE PROTEIN NORA"/>
    <property type="match status" value="1"/>
</dbReference>
<feature type="transmembrane region" description="Helical" evidence="6">
    <location>
        <begin position="389"/>
        <end position="407"/>
    </location>
</feature>
<feature type="transmembrane region" description="Helical" evidence="6">
    <location>
        <begin position="140"/>
        <end position="163"/>
    </location>
</feature>
<keyword evidence="2 6" id="KW-0812">Transmembrane</keyword>
<evidence type="ECO:0000313" key="9">
    <source>
        <dbReference type="Proteomes" id="UP001501470"/>
    </source>
</evidence>
<feature type="transmembrane region" description="Helical" evidence="6">
    <location>
        <begin position="267"/>
        <end position="291"/>
    </location>
</feature>
<dbReference type="InterPro" id="IPR052714">
    <property type="entry name" value="MFS_Exporter"/>
</dbReference>
<comment type="caution">
    <text evidence="8">The sequence shown here is derived from an EMBL/GenBank/DDBJ whole genome shotgun (WGS) entry which is preliminary data.</text>
</comment>
<dbReference type="Pfam" id="PF07690">
    <property type="entry name" value="MFS_1"/>
    <property type="match status" value="1"/>
</dbReference>
<reference evidence="8 9" key="1">
    <citation type="journal article" date="2019" name="Int. J. Syst. Evol. Microbiol.">
        <title>The Global Catalogue of Microorganisms (GCM) 10K type strain sequencing project: providing services to taxonomists for standard genome sequencing and annotation.</title>
        <authorList>
            <consortium name="The Broad Institute Genomics Platform"/>
            <consortium name="The Broad Institute Genome Sequencing Center for Infectious Disease"/>
            <person name="Wu L."/>
            <person name="Ma J."/>
        </authorList>
    </citation>
    <scope>NUCLEOTIDE SEQUENCE [LARGE SCALE GENOMIC DNA]</scope>
    <source>
        <strain evidence="8 9">JCM 15933</strain>
    </source>
</reference>
<proteinExistence type="predicted"/>
<keyword evidence="3 6" id="KW-1133">Transmembrane helix</keyword>
<comment type="subcellular location">
    <subcellularLocation>
        <location evidence="1">Cell membrane</location>
        <topology evidence="1">Multi-pass membrane protein</topology>
    </subcellularLocation>
</comment>
<gene>
    <name evidence="8" type="ORF">GCM10009827_062450</name>
</gene>
<dbReference type="Gene3D" id="1.20.1250.20">
    <property type="entry name" value="MFS general substrate transporter like domains"/>
    <property type="match status" value="1"/>
</dbReference>
<evidence type="ECO:0000256" key="1">
    <source>
        <dbReference type="ARBA" id="ARBA00004651"/>
    </source>
</evidence>
<evidence type="ECO:0000256" key="6">
    <source>
        <dbReference type="SAM" id="Phobius"/>
    </source>
</evidence>
<dbReference type="RefSeq" id="WP_344505897.1">
    <property type="nucleotide sequence ID" value="NZ_BAAAQD010000013.1"/>
</dbReference>
<evidence type="ECO:0000256" key="5">
    <source>
        <dbReference type="SAM" id="MobiDB-lite"/>
    </source>
</evidence>
<sequence length="416" mass="41156">MTTHTDPRPRLLSRSLLLVSTVDLLGLTAFYALLPVVPAAVAASGAGGAAAGLTTGVLMASTVVAELVLPRLVARFGYRAVIAAGLLLLGLPALGLTVTTAFGAVLAVCALRGIGAATLFVACGAWSAQLLPPDRRGEGLGLVGVVSGVPAVVGMPAGLWLAAHAGFPTAYATGAVLALTALLALPLLPGTDGVTRRPPSPSGTDGRADGDRAGASASSQPDADNRAADGMMRALREPVLTRPAIVFGGACTLAGIVATFLPAALPHAGAGVVATALLLQALTATVTRWWAGRAGDRHGPRRLLTPAMLAATTGFAALAVAAHPVAVLAAAVVFGAGFGALQTASLAVMLDAAPPSRYGAVTAVWSVAYDGGLGAGAAGFGLLATATGYPAGFAVTAVLAATTLLALRRRTVREGR</sequence>
<organism evidence="8 9">
    <name type="scientific">Dactylosporangium maewongense</name>
    <dbReference type="NCBI Taxonomy" id="634393"/>
    <lineage>
        <taxon>Bacteria</taxon>
        <taxon>Bacillati</taxon>
        <taxon>Actinomycetota</taxon>
        <taxon>Actinomycetes</taxon>
        <taxon>Micromonosporales</taxon>
        <taxon>Micromonosporaceae</taxon>
        <taxon>Dactylosporangium</taxon>
    </lineage>
</organism>
<evidence type="ECO:0000259" key="7">
    <source>
        <dbReference type="PROSITE" id="PS50850"/>
    </source>
</evidence>
<keyword evidence="4 6" id="KW-0472">Membrane</keyword>
<dbReference type="PROSITE" id="PS50850">
    <property type="entry name" value="MFS"/>
    <property type="match status" value="1"/>
</dbReference>
<accession>A0ABN2B9G5</accession>
<evidence type="ECO:0000256" key="2">
    <source>
        <dbReference type="ARBA" id="ARBA00022692"/>
    </source>
</evidence>
<feature type="transmembrane region" description="Helical" evidence="6">
    <location>
        <begin position="328"/>
        <end position="350"/>
    </location>
</feature>
<feature type="transmembrane region" description="Helical" evidence="6">
    <location>
        <begin position="239"/>
        <end position="261"/>
    </location>
</feature>
<feature type="transmembrane region" description="Helical" evidence="6">
    <location>
        <begin position="169"/>
        <end position="188"/>
    </location>
</feature>
<dbReference type="Proteomes" id="UP001501470">
    <property type="component" value="Unassembled WGS sequence"/>
</dbReference>
<feature type="transmembrane region" description="Helical" evidence="6">
    <location>
        <begin position="101"/>
        <end position="128"/>
    </location>
</feature>
<evidence type="ECO:0000256" key="4">
    <source>
        <dbReference type="ARBA" id="ARBA00023136"/>
    </source>
</evidence>
<feature type="domain" description="Major facilitator superfamily (MFS) profile" evidence="7">
    <location>
        <begin position="12"/>
        <end position="412"/>
    </location>
</feature>
<feature type="transmembrane region" description="Helical" evidence="6">
    <location>
        <begin position="76"/>
        <end position="95"/>
    </location>
</feature>
<keyword evidence="9" id="KW-1185">Reference proteome</keyword>
<evidence type="ECO:0000313" key="8">
    <source>
        <dbReference type="EMBL" id="GAA1535638.1"/>
    </source>
</evidence>
<dbReference type="PANTHER" id="PTHR23531">
    <property type="entry name" value="QUINOLENE RESISTANCE PROTEIN NORA"/>
    <property type="match status" value="1"/>
</dbReference>
<dbReference type="InterPro" id="IPR036259">
    <property type="entry name" value="MFS_trans_sf"/>
</dbReference>